<evidence type="ECO:0000256" key="2">
    <source>
        <dbReference type="ARBA" id="ARBA00009694"/>
    </source>
</evidence>
<keyword evidence="3 6" id="KW-0812">Transmembrane</keyword>
<dbReference type="Pfam" id="PF04241">
    <property type="entry name" value="DUF423"/>
    <property type="match status" value="1"/>
</dbReference>
<evidence type="ECO:0000313" key="8">
    <source>
        <dbReference type="Proteomes" id="UP000245790"/>
    </source>
</evidence>
<gene>
    <name evidence="7" type="ORF">C8D97_10254</name>
</gene>
<evidence type="ECO:0000256" key="5">
    <source>
        <dbReference type="ARBA" id="ARBA00023136"/>
    </source>
</evidence>
<protein>
    <submittedName>
        <fullName evidence="7">Uncharacterized membrane protein YgdD (TMEM256/DUF423 family)</fullName>
    </submittedName>
</protein>
<feature type="transmembrane region" description="Helical" evidence="6">
    <location>
        <begin position="74"/>
        <end position="94"/>
    </location>
</feature>
<dbReference type="EMBL" id="QGGU01000002">
    <property type="protein sequence ID" value="PWK53666.1"/>
    <property type="molecule type" value="Genomic_DNA"/>
</dbReference>
<dbReference type="InterPro" id="IPR006696">
    <property type="entry name" value="DUF423"/>
</dbReference>
<feature type="transmembrane region" description="Helical" evidence="6">
    <location>
        <begin position="100"/>
        <end position="124"/>
    </location>
</feature>
<evidence type="ECO:0000256" key="4">
    <source>
        <dbReference type="ARBA" id="ARBA00022989"/>
    </source>
</evidence>
<feature type="transmembrane region" description="Helical" evidence="6">
    <location>
        <begin position="45"/>
        <end position="62"/>
    </location>
</feature>
<reference evidence="7 8" key="1">
    <citation type="submission" date="2018-05" db="EMBL/GenBank/DDBJ databases">
        <title>Genomic Encyclopedia of Type Strains, Phase IV (KMG-IV): sequencing the most valuable type-strain genomes for metagenomic binning, comparative biology and taxonomic classification.</title>
        <authorList>
            <person name="Goeker M."/>
        </authorList>
    </citation>
    <scope>NUCLEOTIDE SEQUENCE [LARGE SCALE GENOMIC DNA]</scope>
    <source>
        <strain evidence="7 8">DSM 25350</strain>
    </source>
</reference>
<keyword evidence="4 6" id="KW-1133">Transmembrane helix</keyword>
<comment type="subcellular location">
    <subcellularLocation>
        <location evidence="1">Membrane</location>
        <topology evidence="1">Multi-pass membrane protein</topology>
    </subcellularLocation>
</comment>
<dbReference type="RefSeq" id="WP_109761739.1">
    <property type="nucleotide sequence ID" value="NZ_QGGU01000002.1"/>
</dbReference>
<dbReference type="GO" id="GO:0005886">
    <property type="term" value="C:plasma membrane"/>
    <property type="evidence" value="ECO:0007669"/>
    <property type="project" value="TreeGrafter"/>
</dbReference>
<dbReference type="PANTHER" id="PTHR43461">
    <property type="entry name" value="TRANSMEMBRANE PROTEIN 256"/>
    <property type="match status" value="1"/>
</dbReference>
<evidence type="ECO:0000313" key="7">
    <source>
        <dbReference type="EMBL" id="PWK53666.1"/>
    </source>
</evidence>
<sequence length="127" mass="13660">MTAKWALIFASLSGFFTVVLGAFAAHGLKHRLDQYAKGIWETAVQYQMFHTLVLLVVGLLLSQAQFSAAQSLKVSAVSFLIGIIIFSGSLYTLALTNIKWLGAVTPLGGLAFLVGWAALLWFAIKAA</sequence>
<dbReference type="AlphaFoldDB" id="A0A316G121"/>
<keyword evidence="8" id="KW-1185">Reference proteome</keyword>
<dbReference type="Proteomes" id="UP000245790">
    <property type="component" value="Unassembled WGS sequence"/>
</dbReference>
<keyword evidence="5 6" id="KW-0472">Membrane</keyword>
<comment type="caution">
    <text evidence="7">The sequence shown here is derived from an EMBL/GenBank/DDBJ whole genome shotgun (WGS) entry which is preliminary data.</text>
</comment>
<name>A0A316G121_9GAMM</name>
<organism evidence="7 8">
    <name type="scientific">Pleionea mediterranea</name>
    <dbReference type="NCBI Taxonomy" id="523701"/>
    <lineage>
        <taxon>Bacteria</taxon>
        <taxon>Pseudomonadati</taxon>
        <taxon>Pseudomonadota</taxon>
        <taxon>Gammaproteobacteria</taxon>
        <taxon>Oceanospirillales</taxon>
        <taxon>Pleioneaceae</taxon>
        <taxon>Pleionea</taxon>
    </lineage>
</organism>
<comment type="similarity">
    <text evidence="2">Belongs to the UPF0382 family.</text>
</comment>
<evidence type="ECO:0000256" key="6">
    <source>
        <dbReference type="SAM" id="Phobius"/>
    </source>
</evidence>
<accession>A0A316G121</accession>
<evidence type="ECO:0000256" key="1">
    <source>
        <dbReference type="ARBA" id="ARBA00004141"/>
    </source>
</evidence>
<dbReference type="OrthoDB" id="9802121at2"/>
<proteinExistence type="inferred from homology"/>
<evidence type="ECO:0000256" key="3">
    <source>
        <dbReference type="ARBA" id="ARBA00022692"/>
    </source>
</evidence>
<dbReference type="PANTHER" id="PTHR43461:SF1">
    <property type="entry name" value="TRANSMEMBRANE PROTEIN 256"/>
    <property type="match status" value="1"/>
</dbReference>